<dbReference type="Pfam" id="PF13553">
    <property type="entry name" value="FIIND"/>
    <property type="match status" value="1"/>
</dbReference>
<dbReference type="SUPFAM" id="SSF47986">
    <property type="entry name" value="DEATH domain"/>
    <property type="match status" value="1"/>
</dbReference>
<accession>A0A498LHQ0</accession>
<dbReference type="GO" id="GO:0005829">
    <property type="term" value="C:cytosol"/>
    <property type="evidence" value="ECO:0007669"/>
    <property type="project" value="UniProtKB-SubCell"/>
</dbReference>
<dbReference type="Proteomes" id="UP000290572">
    <property type="component" value="Unassembled WGS sequence"/>
</dbReference>
<dbReference type="PROSITE" id="PS51830">
    <property type="entry name" value="FIIND"/>
    <property type="match status" value="1"/>
</dbReference>
<organism evidence="8 9">
    <name type="scientific">Labeo rohita</name>
    <name type="common">Indian major carp</name>
    <name type="synonym">Cyprinus rohita</name>
    <dbReference type="NCBI Taxonomy" id="84645"/>
    <lineage>
        <taxon>Eukaryota</taxon>
        <taxon>Metazoa</taxon>
        <taxon>Chordata</taxon>
        <taxon>Craniata</taxon>
        <taxon>Vertebrata</taxon>
        <taxon>Euteleostomi</taxon>
        <taxon>Actinopterygii</taxon>
        <taxon>Neopterygii</taxon>
        <taxon>Teleostei</taxon>
        <taxon>Ostariophysi</taxon>
        <taxon>Cypriniformes</taxon>
        <taxon>Cyprinidae</taxon>
        <taxon>Labeoninae</taxon>
        <taxon>Labeonini</taxon>
        <taxon>Labeo</taxon>
    </lineage>
</organism>
<evidence type="ECO:0000313" key="9">
    <source>
        <dbReference type="Proteomes" id="UP000290572"/>
    </source>
</evidence>
<evidence type="ECO:0000256" key="2">
    <source>
        <dbReference type="ARBA" id="ARBA00009109"/>
    </source>
</evidence>
<reference evidence="8 9" key="1">
    <citation type="submission" date="2018-03" db="EMBL/GenBank/DDBJ databases">
        <title>Draft genome sequence of Rohu Carp (Labeo rohita).</title>
        <authorList>
            <person name="Das P."/>
            <person name="Kushwaha B."/>
            <person name="Joshi C.G."/>
            <person name="Kumar D."/>
            <person name="Nagpure N.S."/>
            <person name="Sahoo L."/>
            <person name="Das S.P."/>
            <person name="Bit A."/>
            <person name="Patnaik S."/>
            <person name="Meher P.K."/>
            <person name="Jayasankar P."/>
            <person name="Koringa P.G."/>
            <person name="Patel N.V."/>
            <person name="Hinsu A.T."/>
            <person name="Kumar R."/>
            <person name="Pandey M."/>
            <person name="Agarwal S."/>
            <person name="Srivastava S."/>
            <person name="Singh M."/>
            <person name="Iquebal M.A."/>
            <person name="Jaiswal S."/>
            <person name="Angadi U.B."/>
            <person name="Kumar N."/>
            <person name="Raza M."/>
            <person name="Shah T.M."/>
            <person name="Rai A."/>
            <person name="Jena J.K."/>
        </authorList>
    </citation>
    <scope>NUCLEOTIDE SEQUENCE [LARGE SCALE GENOMIC DNA]</scope>
    <source>
        <strain evidence="8">DASCIFA01</strain>
        <tissue evidence="8">Testis</tissue>
    </source>
</reference>
<keyword evidence="3" id="KW-0963">Cytoplasm</keyword>
<comment type="subcellular location">
    <subcellularLocation>
        <location evidence="1">Cytoplasm</location>
        <location evidence="1">Cytosol</location>
    </subcellularLocation>
</comment>
<dbReference type="Gene3D" id="1.20.58.60">
    <property type="match status" value="1"/>
</dbReference>
<dbReference type="Pfam" id="PF00619">
    <property type="entry name" value="CARD"/>
    <property type="match status" value="1"/>
</dbReference>
<dbReference type="InterPro" id="IPR025307">
    <property type="entry name" value="FIIND_dom"/>
</dbReference>
<evidence type="ECO:0000256" key="5">
    <source>
        <dbReference type="ARBA" id="ARBA00022859"/>
    </source>
</evidence>
<dbReference type="InterPro" id="IPR051249">
    <property type="entry name" value="NLRP_Inflammasome"/>
</dbReference>
<dbReference type="InterPro" id="IPR055419">
    <property type="entry name" value="Spectrin_PEPL/EVPL"/>
</dbReference>
<feature type="domain" description="FIIND" evidence="7">
    <location>
        <begin position="49"/>
        <end position="322"/>
    </location>
</feature>
<comment type="similarity">
    <text evidence="2">Belongs to the plakin or cytolinker family.</text>
</comment>
<protein>
    <submittedName>
        <fullName evidence="8">LRR and PYD domains-containing 1b allele 5-like protein</fullName>
    </submittedName>
</protein>
<dbReference type="AlphaFoldDB" id="A0A498LHQ0"/>
<dbReference type="InterPro" id="IPR011029">
    <property type="entry name" value="DEATH-like_dom_sf"/>
</dbReference>
<evidence type="ECO:0000256" key="1">
    <source>
        <dbReference type="ARBA" id="ARBA00004514"/>
    </source>
</evidence>
<dbReference type="Pfam" id="PF23160">
    <property type="entry name" value="Spectrin_1st_PEPL"/>
    <property type="match status" value="1"/>
</dbReference>
<dbReference type="STRING" id="84645.A0A498LHQ0"/>
<dbReference type="InterPro" id="IPR001315">
    <property type="entry name" value="CARD"/>
</dbReference>
<dbReference type="Gene3D" id="1.10.533.10">
    <property type="entry name" value="Death Domain, Fas"/>
    <property type="match status" value="1"/>
</dbReference>
<name>A0A498LHQ0_LABRO</name>
<evidence type="ECO:0000313" key="8">
    <source>
        <dbReference type="EMBL" id="RXN04975.1"/>
    </source>
</evidence>
<dbReference type="GO" id="GO:0006954">
    <property type="term" value="P:inflammatory response"/>
    <property type="evidence" value="ECO:0007669"/>
    <property type="project" value="UniProtKB-KW"/>
</dbReference>
<proteinExistence type="inferred from homology"/>
<evidence type="ECO:0000256" key="3">
    <source>
        <dbReference type="ARBA" id="ARBA00022490"/>
    </source>
</evidence>
<dbReference type="GO" id="GO:0045087">
    <property type="term" value="P:innate immune response"/>
    <property type="evidence" value="ECO:0007669"/>
    <property type="project" value="UniProtKB-KW"/>
</dbReference>
<evidence type="ECO:0000256" key="4">
    <source>
        <dbReference type="ARBA" id="ARBA00022588"/>
    </source>
</evidence>
<keyword evidence="5" id="KW-0391">Immunity</keyword>
<comment type="caution">
    <text evidence="8">The sequence shown here is derived from an EMBL/GenBank/DDBJ whole genome shotgun (WGS) entry which is preliminary data.</text>
</comment>
<sequence>MNAEKVERNIIETQQNLNRDIRKINEGKQPLYQKDITRTILDSLELLNALGEDAAEASRLQHPHSDMIEKDVSSSAGQHECSETSLRWESASDVSLEYRFVEWKSLSKDILKNYKPCGPLIDISVTNGTLREVQLPHFVCVDSVSSSDDAVKVLHVKDGTVSFERCELSGSHAKILNPTFSCVAIVVEAQRYNNMKFQCETLIYRNRKASLNLHVYLIVKDQKLKKCLFVKMRQHFVHPGAEFVDKHRTQLIRKVSLVEPIADDMKDLIGDEKYGMISMSVTKEEKMRTLLNFLTTPKLKDKLYQSLVEHEYHVIEYLNDSG</sequence>
<dbReference type="PANTHER" id="PTHR46985">
    <property type="entry name" value="NACHT, LRR AND PYD DOMAINS-CONTAINING PROTEIN 1"/>
    <property type="match status" value="1"/>
</dbReference>
<gene>
    <name evidence="8" type="ORF">ROHU_033718</name>
</gene>
<dbReference type="EMBL" id="QBIY01013427">
    <property type="protein sequence ID" value="RXN04975.1"/>
    <property type="molecule type" value="Genomic_DNA"/>
</dbReference>
<dbReference type="GO" id="GO:0042981">
    <property type="term" value="P:regulation of apoptotic process"/>
    <property type="evidence" value="ECO:0007669"/>
    <property type="project" value="InterPro"/>
</dbReference>
<keyword evidence="6" id="KW-0395">Inflammatory response</keyword>
<evidence type="ECO:0000256" key="6">
    <source>
        <dbReference type="ARBA" id="ARBA00023198"/>
    </source>
</evidence>
<keyword evidence="4" id="KW-0399">Innate immunity</keyword>
<keyword evidence="9" id="KW-1185">Reference proteome</keyword>
<evidence type="ECO:0000259" key="7">
    <source>
        <dbReference type="PROSITE" id="PS51830"/>
    </source>
</evidence>
<dbReference type="PANTHER" id="PTHR46985:SF2">
    <property type="entry name" value="APOPTOSIS-ASSOCIATED SPECK-LIKE PROTEIN CONTAINING A CARD"/>
    <property type="match status" value="1"/>
</dbReference>